<dbReference type="Proteomes" id="UP001063816">
    <property type="component" value="Unassembled WGS sequence"/>
</dbReference>
<accession>A0A9J6PXI2</accession>
<reference evidence="1" key="1">
    <citation type="submission" date="2022-05" db="EMBL/GenBank/DDBJ databases">
        <title>Description of a novel species of Leclercia; Leclercia tamurae and the Proposal for a Novel Genus Silvania gen. nov. Containing Two Novel Species Silvania hatchlandensis sp. nov. and Silvania confinis sp. nov. Isolated from the Rhizosphere of Oak.</title>
        <authorList>
            <person name="Maddock D.W."/>
            <person name="Brady C.L."/>
            <person name="Denman S."/>
            <person name="Arnold D."/>
        </authorList>
    </citation>
    <scope>NUCLEOTIDE SEQUENCE</scope>
    <source>
        <strain evidence="1">H19S6</strain>
    </source>
</reference>
<proteinExistence type="predicted"/>
<evidence type="ECO:0000313" key="1">
    <source>
        <dbReference type="EMBL" id="MCU6663353.1"/>
    </source>
</evidence>
<dbReference type="AlphaFoldDB" id="A0A9J6PXI2"/>
<dbReference type="RefSeq" id="WP_271281100.1">
    <property type="nucleotide sequence ID" value="NZ_JAMGZK010000037.1"/>
</dbReference>
<sequence length="74" mass="8083">MPNVIIPEHPSQNPLSTPNPFKLIKVTCGFPAISDEVGRNSKSIMRMLSPDTDPGVKAFMAVVKAAERQSMKMV</sequence>
<comment type="caution">
    <text evidence="1">The sequence shown here is derived from an EMBL/GenBank/DDBJ whole genome shotgun (WGS) entry which is preliminary data.</text>
</comment>
<keyword evidence="2" id="KW-1185">Reference proteome</keyword>
<organism evidence="1 2">
    <name type="scientific">Silvania hatchlandensis</name>
    <dbReference type="NCBI Taxonomy" id="2926469"/>
    <lineage>
        <taxon>Bacteria</taxon>
        <taxon>Pseudomonadati</taxon>
        <taxon>Pseudomonadota</taxon>
        <taxon>Gammaproteobacteria</taxon>
        <taxon>Enterobacterales</taxon>
        <taxon>Enterobacteriaceae</taxon>
        <taxon>Silvania</taxon>
    </lineage>
</organism>
<dbReference type="EMBL" id="JAMGZK010000037">
    <property type="protein sequence ID" value="MCU6663353.1"/>
    <property type="molecule type" value="Genomic_DNA"/>
</dbReference>
<evidence type="ECO:0000313" key="2">
    <source>
        <dbReference type="Proteomes" id="UP001063816"/>
    </source>
</evidence>
<protein>
    <submittedName>
        <fullName evidence="1">Uncharacterized protein</fullName>
    </submittedName>
</protein>
<name>A0A9J6PXI2_9ENTR</name>
<gene>
    <name evidence="1" type="ORF">M8014_03210</name>
</gene>